<dbReference type="InterPro" id="IPR013083">
    <property type="entry name" value="Znf_RING/FYVE/PHD"/>
</dbReference>
<dbReference type="Pfam" id="PF13923">
    <property type="entry name" value="zf-C3HC4_2"/>
    <property type="match status" value="1"/>
</dbReference>
<feature type="compositionally biased region" description="Polar residues" evidence="20">
    <location>
        <begin position="123"/>
        <end position="141"/>
    </location>
</feature>
<evidence type="ECO:0000256" key="6">
    <source>
        <dbReference type="ARBA" id="ARBA00015551"/>
    </source>
</evidence>
<keyword evidence="15" id="KW-0539">Nucleus</keyword>
<comment type="catalytic activity">
    <reaction evidence="1">
        <text>S-ubiquitinyl-[E2 ubiquitin-conjugating enzyme]-L-cysteine + [acceptor protein]-L-lysine = [E2 ubiquitin-conjugating enzyme]-L-cysteine + N(6)-ubiquitinyl-[acceptor protein]-L-lysine.</text>
        <dbReference type="EC" id="2.3.2.27"/>
    </reaction>
</comment>
<sequence length="619" mass="67067">MAPKSKQKQAKDEPNDLQLDEPQDFTHPALSLLDSALRCPLCYEVLKAPVIITSCSHSFCSLCIRESMTIKKECPVDHTAADEGRIRPNKSLDEVISAWHTARSALLTLQSFSTAAALANDAPQPSSSELRSSTADPTLQDDQAEASRLNGYATRSRGAQNGSAKDKGKVKPVEVEDDSSDIEIVEERPSRSTSASAMAAKGKTKGKGKGKASTEDPSDPNIIVLCPMCQGSFRNLDLNLHLDKCDGTKPPTTRVGGTKDAWGKLLSSTGTSSTSSSASKEKGAGSSPQFDTTKPLPLASYSGLKVSALKKKLEDLSLPTTPPPSLTTPDSKIAFLRRRHQQWTTLWNANADVDPKNPAHQSHKELVKELLKWEEKMDGSEKVEIDGKAYSVGSLSSFSIFPSPACLASPRLSSPPAFTERRVDPSAPPPLPHPKQKAHASDFRTLIQQARESQLAKKQQQELAARAVELESELGELREEVEESQSQEMGVGVGSRVGEDGDEEMEDGAEAEEEEKEERQPQPRTSSTVRFAASPTHRSTPPLSSPTPTTHTLTATHTTTSTHARSPCPTGSLDGDLSPSPSPPPPPPRVLEEEQEAENRKRKREFSPYDPRGPRPSQM</sequence>
<organism evidence="22 23">
    <name type="scientific">Leucosporidium creatinivorum</name>
    <dbReference type="NCBI Taxonomy" id="106004"/>
    <lineage>
        <taxon>Eukaryota</taxon>
        <taxon>Fungi</taxon>
        <taxon>Dikarya</taxon>
        <taxon>Basidiomycota</taxon>
        <taxon>Pucciniomycotina</taxon>
        <taxon>Microbotryomycetes</taxon>
        <taxon>Leucosporidiales</taxon>
        <taxon>Leucosporidium</taxon>
    </lineage>
</organism>
<dbReference type="SUPFAM" id="SSF57850">
    <property type="entry name" value="RING/U-box"/>
    <property type="match status" value="1"/>
</dbReference>
<dbReference type="GO" id="GO:0006513">
    <property type="term" value="P:protein monoubiquitination"/>
    <property type="evidence" value="ECO:0007669"/>
    <property type="project" value="InterPro"/>
</dbReference>
<evidence type="ECO:0000256" key="19">
    <source>
        <dbReference type="PROSITE-ProRule" id="PRU00175"/>
    </source>
</evidence>
<feature type="compositionally biased region" description="Low complexity" evidence="20">
    <location>
        <begin position="267"/>
        <end position="278"/>
    </location>
</feature>
<keyword evidence="9" id="KW-0227">DNA damage</keyword>
<feature type="domain" description="RING-type" evidence="21">
    <location>
        <begin position="39"/>
        <end position="78"/>
    </location>
</feature>
<evidence type="ECO:0000256" key="7">
    <source>
        <dbReference type="ARBA" id="ARBA00022679"/>
    </source>
</evidence>
<dbReference type="InterPro" id="IPR001841">
    <property type="entry name" value="Znf_RING"/>
</dbReference>
<dbReference type="EMBL" id="MCGR01000091">
    <property type="protein sequence ID" value="ORY55314.1"/>
    <property type="molecule type" value="Genomic_DNA"/>
</dbReference>
<comment type="pathway">
    <text evidence="3">Protein modification; protein ubiquitination.</text>
</comment>
<gene>
    <name evidence="22" type="ORF">BCR35DRAFT_355756</name>
</gene>
<accession>A0A1Y2D801</accession>
<dbReference type="PANTHER" id="PTHR14134:SF2">
    <property type="entry name" value="E3 UBIQUITIN-PROTEIN LIGASE RAD18"/>
    <property type="match status" value="1"/>
</dbReference>
<feature type="compositionally biased region" description="Basic and acidic residues" evidence="20">
    <location>
        <begin position="164"/>
        <end position="174"/>
    </location>
</feature>
<name>A0A1Y2D801_9BASI</name>
<evidence type="ECO:0000256" key="3">
    <source>
        <dbReference type="ARBA" id="ARBA00004906"/>
    </source>
</evidence>
<feature type="region of interest" description="Disordered" evidence="20">
    <location>
        <begin position="475"/>
        <end position="619"/>
    </location>
</feature>
<proteinExistence type="inferred from homology"/>
<evidence type="ECO:0000256" key="4">
    <source>
        <dbReference type="ARBA" id="ARBA00009506"/>
    </source>
</evidence>
<feature type="compositionally biased region" description="Low complexity" evidence="20">
    <location>
        <begin position="192"/>
        <end position="201"/>
    </location>
</feature>
<dbReference type="PANTHER" id="PTHR14134">
    <property type="entry name" value="E3 UBIQUITIN-PROTEIN LIGASE RAD18"/>
    <property type="match status" value="1"/>
</dbReference>
<keyword evidence="7" id="KW-0808">Transferase</keyword>
<protein>
    <recommendedName>
        <fullName evidence="6">Postreplication repair E3 ubiquitin-protein ligase RAD18</fullName>
        <ecNumber evidence="5">2.3.2.27</ecNumber>
    </recommendedName>
    <alternativeName>
        <fullName evidence="17">Postreplication repair E3 ubiquitin-protein ligase rad18</fullName>
    </alternativeName>
    <alternativeName>
        <fullName evidence="16 18">RING-type E3 ubiquitin transferase RAD18</fullName>
    </alternativeName>
</protein>
<dbReference type="GO" id="GO:0008270">
    <property type="term" value="F:zinc ion binding"/>
    <property type="evidence" value="ECO:0007669"/>
    <property type="project" value="UniProtKB-KW"/>
</dbReference>
<comment type="subcellular location">
    <subcellularLocation>
        <location evidence="2">Nucleus</location>
    </subcellularLocation>
</comment>
<keyword evidence="23" id="KW-1185">Reference proteome</keyword>
<dbReference type="STRING" id="106004.A0A1Y2D801"/>
<feature type="compositionally biased region" description="Pro residues" evidence="20">
    <location>
        <begin position="580"/>
        <end position="589"/>
    </location>
</feature>
<evidence type="ECO:0000256" key="15">
    <source>
        <dbReference type="ARBA" id="ARBA00023242"/>
    </source>
</evidence>
<evidence type="ECO:0000313" key="23">
    <source>
        <dbReference type="Proteomes" id="UP000193467"/>
    </source>
</evidence>
<comment type="caution">
    <text evidence="22">The sequence shown here is derived from an EMBL/GenBank/DDBJ whole genome shotgun (WGS) entry which is preliminary data.</text>
</comment>
<keyword evidence="13" id="KW-0238">DNA-binding</keyword>
<dbReference type="GO" id="GO:0097505">
    <property type="term" value="C:Rad6-Rad18 complex"/>
    <property type="evidence" value="ECO:0007669"/>
    <property type="project" value="TreeGrafter"/>
</dbReference>
<feature type="compositionally biased region" description="Low complexity" evidence="20">
    <location>
        <begin position="534"/>
        <end position="567"/>
    </location>
</feature>
<feature type="region of interest" description="Disordered" evidence="20">
    <location>
        <begin position="412"/>
        <end position="444"/>
    </location>
</feature>
<feature type="region of interest" description="Disordered" evidence="20">
    <location>
        <begin position="244"/>
        <end position="295"/>
    </location>
</feature>
<comment type="similarity">
    <text evidence="4">Belongs to the RAD18 family.</text>
</comment>
<dbReference type="GO" id="GO:0005634">
    <property type="term" value="C:nucleus"/>
    <property type="evidence" value="ECO:0007669"/>
    <property type="project" value="UniProtKB-SubCell"/>
</dbReference>
<dbReference type="GO" id="GO:0006281">
    <property type="term" value="P:DNA repair"/>
    <property type="evidence" value="ECO:0007669"/>
    <property type="project" value="UniProtKB-KW"/>
</dbReference>
<dbReference type="SMART" id="SM00184">
    <property type="entry name" value="RING"/>
    <property type="match status" value="1"/>
</dbReference>
<dbReference type="Proteomes" id="UP000193467">
    <property type="component" value="Unassembled WGS sequence"/>
</dbReference>
<evidence type="ECO:0000256" key="18">
    <source>
        <dbReference type="ARBA" id="ARBA00082369"/>
    </source>
</evidence>
<dbReference type="InterPro" id="IPR039577">
    <property type="entry name" value="Rad18"/>
</dbReference>
<evidence type="ECO:0000256" key="10">
    <source>
        <dbReference type="ARBA" id="ARBA00022771"/>
    </source>
</evidence>
<dbReference type="EC" id="2.3.2.27" evidence="5"/>
<evidence type="ECO:0000256" key="12">
    <source>
        <dbReference type="ARBA" id="ARBA00022833"/>
    </source>
</evidence>
<evidence type="ECO:0000256" key="17">
    <source>
        <dbReference type="ARBA" id="ARBA00074353"/>
    </source>
</evidence>
<dbReference type="GO" id="GO:0003697">
    <property type="term" value="F:single-stranded DNA binding"/>
    <property type="evidence" value="ECO:0007669"/>
    <property type="project" value="InterPro"/>
</dbReference>
<evidence type="ECO:0000259" key="21">
    <source>
        <dbReference type="PROSITE" id="PS50089"/>
    </source>
</evidence>
<evidence type="ECO:0000256" key="11">
    <source>
        <dbReference type="ARBA" id="ARBA00022786"/>
    </source>
</evidence>
<feature type="compositionally biased region" description="Acidic residues" evidence="20">
    <location>
        <begin position="500"/>
        <end position="516"/>
    </location>
</feature>
<dbReference type="GO" id="GO:0061630">
    <property type="term" value="F:ubiquitin protein ligase activity"/>
    <property type="evidence" value="ECO:0007669"/>
    <property type="project" value="UniProtKB-EC"/>
</dbReference>
<evidence type="ECO:0000313" key="22">
    <source>
        <dbReference type="EMBL" id="ORY55314.1"/>
    </source>
</evidence>
<evidence type="ECO:0000256" key="9">
    <source>
        <dbReference type="ARBA" id="ARBA00022763"/>
    </source>
</evidence>
<evidence type="ECO:0000256" key="2">
    <source>
        <dbReference type="ARBA" id="ARBA00004123"/>
    </source>
</evidence>
<evidence type="ECO:0000256" key="13">
    <source>
        <dbReference type="ARBA" id="ARBA00023125"/>
    </source>
</evidence>
<evidence type="ECO:0000256" key="14">
    <source>
        <dbReference type="ARBA" id="ARBA00023204"/>
    </source>
</evidence>
<dbReference type="GO" id="GO:0006301">
    <property type="term" value="P:DNA damage tolerance"/>
    <property type="evidence" value="ECO:0007669"/>
    <property type="project" value="InterPro"/>
</dbReference>
<evidence type="ECO:0000256" key="5">
    <source>
        <dbReference type="ARBA" id="ARBA00012483"/>
    </source>
</evidence>
<evidence type="ECO:0000256" key="16">
    <source>
        <dbReference type="ARBA" id="ARBA00031783"/>
    </source>
</evidence>
<keyword evidence="8" id="KW-0479">Metal-binding</keyword>
<dbReference type="PROSITE" id="PS50089">
    <property type="entry name" value="ZF_RING_2"/>
    <property type="match status" value="1"/>
</dbReference>
<keyword evidence="10 19" id="KW-0863">Zinc-finger</keyword>
<feature type="non-terminal residue" evidence="22">
    <location>
        <position position="619"/>
    </location>
</feature>
<feature type="compositionally biased region" description="Acidic residues" evidence="20">
    <location>
        <begin position="475"/>
        <end position="485"/>
    </location>
</feature>
<evidence type="ECO:0000256" key="1">
    <source>
        <dbReference type="ARBA" id="ARBA00000900"/>
    </source>
</evidence>
<dbReference type="InterPro" id="IPR017907">
    <property type="entry name" value="Znf_RING_CS"/>
</dbReference>
<keyword evidence="11" id="KW-0833">Ubl conjugation pathway</keyword>
<evidence type="ECO:0000256" key="20">
    <source>
        <dbReference type="SAM" id="MobiDB-lite"/>
    </source>
</evidence>
<reference evidence="22 23" key="1">
    <citation type="submission" date="2016-07" db="EMBL/GenBank/DDBJ databases">
        <title>Pervasive Adenine N6-methylation of Active Genes in Fungi.</title>
        <authorList>
            <consortium name="DOE Joint Genome Institute"/>
            <person name="Mondo S.J."/>
            <person name="Dannebaum R.O."/>
            <person name="Kuo R.C."/>
            <person name="Labutti K."/>
            <person name="Haridas S."/>
            <person name="Kuo A."/>
            <person name="Salamov A."/>
            <person name="Ahrendt S.R."/>
            <person name="Lipzen A."/>
            <person name="Sullivan W."/>
            <person name="Andreopoulos W.B."/>
            <person name="Clum A."/>
            <person name="Lindquist E."/>
            <person name="Daum C."/>
            <person name="Ramamoorthy G.K."/>
            <person name="Gryganskyi A."/>
            <person name="Culley D."/>
            <person name="Magnuson J.K."/>
            <person name="James T.Y."/>
            <person name="O'Malley M.A."/>
            <person name="Stajich J.E."/>
            <person name="Spatafora J.W."/>
            <person name="Visel A."/>
            <person name="Grigoriev I.V."/>
        </authorList>
    </citation>
    <scope>NUCLEOTIDE SEQUENCE [LARGE SCALE GENOMIC DNA]</scope>
    <source>
        <strain evidence="22 23">62-1032</strain>
    </source>
</reference>
<feature type="region of interest" description="Disordered" evidence="20">
    <location>
        <begin position="1"/>
        <end position="22"/>
    </location>
</feature>
<evidence type="ECO:0000256" key="8">
    <source>
        <dbReference type="ARBA" id="ARBA00022723"/>
    </source>
</evidence>
<keyword evidence="12" id="KW-0862">Zinc</keyword>
<feature type="compositionally biased region" description="Acidic residues" evidence="20">
    <location>
        <begin position="175"/>
        <end position="184"/>
    </location>
</feature>
<keyword evidence="14" id="KW-0234">DNA repair</keyword>
<dbReference type="InParanoid" id="A0A1Y2D801"/>
<dbReference type="PROSITE" id="PS00518">
    <property type="entry name" value="ZF_RING_1"/>
    <property type="match status" value="1"/>
</dbReference>
<dbReference type="AlphaFoldDB" id="A0A1Y2D801"/>
<dbReference type="FunCoup" id="A0A1Y2D801">
    <property type="interactions" value="148"/>
</dbReference>
<dbReference type="Gene3D" id="3.30.40.10">
    <property type="entry name" value="Zinc/RING finger domain, C3HC4 (zinc finger)"/>
    <property type="match status" value="1"/>
</dbReference>
<dbReference type="OrthoDB" id="9049620at2759"/>
<feature type="region of interest" description="Disordered" evidence="20">
    <location>
        <begin position="120"/>
        <end position="221"/>
    </location>
</feature>
<dbReference type="FunFam" id="3.30.40.10:FF:000172">
    <property type="entry name" value="E3 ubiquitin-protein ligase RAD18"/>
    <property type="match status" value="1"/>
</dbReference>